<dbReference type="Gene3D" id="2.40.40.10">
    <property type="entry name" value="RlpA-like domain"/>
    <property type="match status" value="1"/>
</dbReference>
<accession>X0Z1S1</accession>
<dbReference type="InterPro" id="IPR051933">
    <property type="entry name" value="Resuscitation_pf_RpfB"/>
</dbReference>
<evidence type="ECO:0000313" key="3">
    <source>
        <dbReference type="EMBL" id="GAG63085.1"/>
    </source>
</evidence>
<comment type="caution">
    <text evidence="3">The sequence shown here is derived from an EMBL/GenBank/DDBJ whole genome shotgun (WGS) entry which is preliminary data.</text>
</comment>
<name>X0Z1S1_9ZZZZ</name>
<dbReference type="InterPro" id="IPR059180">
    <property type="entry name" value="3D_YorM"/>
</dbReference>
<dbReference type="PANTHER" id="PTHR39160:SF4">
    <property type="entry name" value="RESUSCITATION-PROMOTING FACTOR RPFB"/>
    <property type="match status" value="1"/>
</dbReference>
<dbReference type="GO" id="GO:0019867">
    <property type="term" value="C:outer membrane"/>
    <property type="evidence" value="ECO:0007669"/>
    <property type="project" value="InterPro"/>
</dbReference>
<feature type="domain" description="3D" evidence="2">
    <location>
        <begin position="2"/>
        <end position="59"/>
    </location>
</feature>
<evidence type="ECO:0000256" key="1">
    <source>
        <dbReference type="ARBA" id="ARBA00022729"/>
    </source>
</evidence>
<dbReference type="AlphaFoldDB" id="X0Z1S1"/>
<gene>
    <name evidence="3" type="ORF">S01H4_07609</name>
</gene>
<dbReference type="InterPro" id="IPR010611">
    <property type="entry name" value="3D_dom"/>
</dbReference>
<dbReference type="SUPFAM" id="SSF50685">
    <property type="entry name" value="Barwin-like endoglucanases"/>
    <property type="match status" value="1"/>
</dbReference>
<protein>
    <recommendedName>
        <fullName evidence="2">3D domain-containing protein</fullName>
    </recommendedName>
</protein>
<organism evidence="3">
    <name type="scientific">marine sediment metagenome</name>
    <dbReference type="NCBI Taxonomy" id="412755"/>
    <lineage>
        <taxon>unclassified sequences</taxon>
        <taxon>metagenomes</taxon>
        <taxon>ecological metagenomes</taxon>
    </lineage>
</organism>
<dbReference type="CDD" id="cd14667">
    <property type="entry name" value="3D_containing_proteins"/>
    <property type="match status" value="1"/>
</dbReference>
<dbReference type="GO" id="GO:0004553">
    <property type="term" value="F:hydrolase activity, hydrolyzing O-glycosyl compounds"/>
    <property type="evidence" value="ECO:0007669"/>
    <property type="project" value="InterPro"/>
</dbReference>
<evidence type="ECO:0000259" key="2">
    <source>
        <dbReference type="Pfam" id="PF06725"/>
    </source>
</evidence>
<dbReference type="PANTHER" id="PTHR39160">
    <property type="entry name" value="CELL WALL-BINDING PROTEIN YOCH"/>
    <property type="match status" value="1"/>
</dbReference>
<dbReference type="InterPro" id="IPR036908">
    <property type="entry name" value="RlpA-like_sf"/>
</dbReference>
<sequence length="78" mass="8889">MIAVDTRVIPLGTKIEIKDMGIFKAEDTGGKIKGNRIDIYFDTKKEAKEFGRKGVWIKIIDNSYELADLFKDIRPLSN</sequence>
<dbReference type="GO" id="GO:0009254">
    <property type="term" value="P:peptidoglycan turnover"/>
    <property type="evidence" value="ECO:0007669"/>
    <property type="project" value="InterPro"/>
</dbReference>
<reference evidence="3" key="1">
    <citation type="journal article" date="2014" name="Front. Microbiol.">
        <title>High frequency of phylogenetically diverse reductive dehalogenase-homologous genes in deep subseafloor sedimentary metagenomes.</title>
        <authorList>
            <person name="Kawai M."/>
            <person name="Futagami T."/>
            <person name="Toyoda A."/>
            <person name="Takaki Y."/>
            <person name="Nishi S."/>
            <person name="Hori S."/>
            <person name="Arai W."/>
            <person name="Tsubouchi T."/>
            <person name="Morono Y."/>
            <person name="Uchiyama I."/>
            <person name="Ito T."/>
            <person name="Fujiyama A."/>
            <person name="Inagaki F."/>
            <person name="Takami H."/>
        </authorList>
    </citation>
    <scope>NUCLEOTIDE SEQUENCE</scope>
    <source>
        <strain evidence="3">Expedition CK06-06</strain>
    </source>
</reference>
<dbReference type="EMBL" id="BART01002510">
    <property type="protein sequence ID" value="GAG63085.1"/>
    <property type="molecule type" value="Genomic_DNA"/>
</dbReference>
<keyword evidence="1" id="KW-0732">Signal</keyword>
<proteinExistence type="predicted"/>
<dbReference type="Pfam" id="PF06725">
    <property type="entry name" value="3D"/>
    <property type="match status" value="1"/>
</dbReference>